<protein>
    <submittedName>
        <fullName evidence="6">HMP-PP phosphatase</fullName>
        <ecNumber evidence="6">3.6.1.-</ecNumber>
    </submittedName>
</protein>
<keyword evidence="2" id="KW-0479">Metal-binding</keyword>
<dbReference type="InterPro" id="IPR006379">
    <property type="entry name" value="HAD-SF_hydro_IIB"/>
</dbReference>
<dbReference type="Gene3D" id="3.30.1240.10">
    <property type="match status" value="1"/>
</dbReference>
<dbReference type="Gene3D" id="3.40.50.1000">
    <property type="entry name" value="HAD superfamily/HAD-like"/>
    <property type="match status" value="1"/>
</dbReference>
<dbReference type="SFLD" id="SFLDG01140">
    <property type="entry name" value="C2.B:_Phosphomannomutase_and_P"/>
    <property type="match status" value="1"/>
</dbReference>
<dbReference type="InterPro" id="IPR036412">
    <property type="entry name" value="HAD-like_sf"/>
</dbReference>
<keyword evidence="4" id="KW-0460">Magnesium</keyword>
<name>A0A0D0IFK6_HAEIF</name>
<keyword evidence="3 6" id="KW-0378">Hydrolase</keyword>
<dbReference type="SFLD" id="SFLDS00003">
    <property type="entry name" value="Haloacid_Dehalogenase"/>
    <property type="match status" value="1"/>
</dbReference>
<organism evidence="6 7">
    <name type="scientific">Haemophilus influenzae</name>
    <dbReference type="NCBI Taxonomy" id="727"/>
    <lineage>
        <taxon>Bacteria</taxon>
        <taxon>Pseudomonadati</taxon>
        <taxon>Pseudomonadota</taxon>
        <taxon>Gammaproteobacteria</taxon>
        <taxon>Pasteurellales</taxon>
        <taxon>Pasteurellaceae</taxon>
        <taxon>Haemophilus</taxon>
    </lineage>
</organism>
<evidence type="ECO:0000256" key="2">
    <source>
        <dbReference type="ARBA" id="ARBA00022723"/>
    </source>
</evidence>
<dbReference type="NCBIfam" id="TIGR00099">
    <property type="entry name" value="Cof-subfamily"/>
    <property type="match status" value="1"/>
</dbReference>
<comment type="caution">
    <text evidence="6">The sequence shown here is derived from an EMBL/GenBank/DDBJ whole genome shotgun (WGS) entry which is preliminary data.</text>
</comment>
<proteinExistence type="inferred from homology"/>
<comment type="cofactor">
    <cofactor evidence="1">
        <name>Mg(2+)</name>
        <dbReference type="ChEBI" id="CHEBI:18420"/>
    </cofactor>
</comment>
<dbReference type="InterPro" id="IPR000150">
    <property type="entry name" value="Cof"/>
</dbReference>
<dbReference type="RefSeq" id="WP_005665583.1">
    <property type="nucleotide sequence ID" value="NZ_AP018766.1"/>
</dbReference>
<dbReference type="Pfam" id="PF08282">
    <property type="entry name" value="Hydrolase_3"/>
    <property type="match status" value="1"/>
</dbReference>
<gene>
    <name evidence="6" type="primary">cof</name>
    <name evidence="6" type="ORF">NTHI1209_01679</name>
</gene>
<sequence length="272" mass="30509">MNLPFRAMVSDLDGTLLTPEHLVGDLTIDTLRALEQKGVDIILATGRNHTDVSSILGKIGAERAVMITSNGARVRDLQGNLLYSNSLPEELVLELYKTPFDTSKVCMNSYQDEGWFTNKDIPAMRQFHKESGFDYNVVDFSKHHGRGTEKVFFIGKTPEDLVEVETYLRDKFGDVTAIVYSALACLEVMNKNVSKGDALKHLLESREYELKDCIAFGDGMNDVEMLSWSGKGCIMQDADIRLKMACPELEVIGSNKEESVARYLRTQFGLDY</sequence>
<dbReference type="EMBL" id="JMQP01000002">
    <property type="protein sequence ID" value="KIS36039.1"/>
    <property type="molecule type" value="Genomic_DNA"/>
</dbReference>
<dbReference type="InterPro" id="IPR023214">
    <property type="entry name" value="HAD_sf"/>
</dbReference>
<evidence type="ECO:0000313" key="6">
    <source>
        <dbReference type="EMBL" id="KIS36039.1"/>
    </source>
</evidence>
<dbReference type="AlphaFoldDB" id="A0A0D0IFK6"/>
<evidence type="ECO:0000256" key="1">
    <source>
        <dbReference type="ARBA" id="ARBA00001946"/>
    </source>
</evidence>
<evidence type="ECO:0000313" key="7">
    <source>
        <dbReference type="Proteomes" id="UP000050700"/>
    </source>
</evidence>
<evidence type="ECO:0000256" key="4">
    <source>
        <dbReference type="ARBA" id="ARBA00022842"/>
    </source>
</evidence>
<dbReference type="PANTHER" id="PTHR47267">
    <property type="match status" value="1"/>
</dbReference>
<dbReference type="SUPFAM" id="SSF56784">
    <property type="entry name" value="HAD-like"/>
    <property type="match status" value="1"/>
</dbReference>
<comment type="similarity">
    <text evidence="5">Belongs to the HAD-like hydrolase superfamily. Cof family.</text>
</comment>
<dbReference type="NCBIfam" id="TIGR01484">
    <property type="entry name" value="HAD-SF-IIB"/>
    <property type="match status" value="1"/>
</dbReference>
<dbReference type="PANTHER" id="PTHR47267:SF4">
    <property type="entry name" value="PYRIDOXAL PHOSPHATE PHOSPHATASE YIGL"/>
    <property type="match status" value="1"/>
</dbReference>
<evidence type="ECO:0000256" key="3">
    <source>
        <dbReference type="ARBA" id="ARBA00022801"/>
    </source>
</evidence>
<dbReference type="Proteomes" id="UP000050700">
    <property type="component" value="Unassembled WGS sequence"/>
</dbReference>
<dbReference type="EC" id="3.6.1.-" evidence="6"/>
<dbReference type="GO" id="GO:0016791">
    <property type="term" value="F:phosphatase activity"/>
    <property type="evidence" value="ECO:0007669"/>
    <property type="project" value="UniProtKB-ARBA"/>
</dbReference>
<evidence type="ECO:0000256" key="5">
    <source>
        <dbReference type="ARBA" id="ARBA00034778"/>
    </source>
</evidence>
<dbReference type="PROSITE" id="PS01228">
    <property type="entry name" value="COF_1"/>
    <property type="match status" value="1"/>
</dbReference>
<dbReference type="GO" id="GO:0000287">
    <property type="term" value="F:magnesium ion binding"/>
    <property type="evidence" value="ECO:0007669"/>
    <property type="project" value="UniProtKB-ARBA"/>
</dbReference>
<dbReference type="CDD" id="cd07516">
    <property type="entry name" value="HAD_Pase"/>
    <property type="match status" value="1"/>
</dbReference>
<dbReference type="PATRIC" id="fig|727.564.peg.699"/>
<accession>A0A0D0IFK6</accession>
<reference evidence="6 7" key="1">
    <citation type="submission" date="2014-05" db="EMBL/GenBank/DDBJ databases">
        <title>Methylome analysis of the phasevarions of Haemophilus influenzae.</title>
        <authorList>
            <person name="Atack J.M."/>
            <person name="Fox K.L."/>
            <person name="Power P.M."/>
            <person name="Clark T."/>
            <person name="Jurcisek J."/>
            <person name="Korlach J."/>
            <person name="Bakaletz L.O."/>
            <person name="Jennings M.P."/>
        </authorList>
    </citation>
    <scope>NUCLEOTIDE SEQUENCE [LARGE SCALE GENOMIC DNA]</scope>
    <source>
        <strain evidence="6 7">1209</strain>
    </source>
</reference>